<organism evidence="1 2">
    <name type="scientific">Phocaeicola vulgatus str. 3975 RP4</name>
    <dbReference type="NCBI Taxonomy" id="1339352"/>
    <lineage>
        <taxon>Bacteria</taxon>
        <taxon>Pseudomonadati</taxon>
        <taxon>Bacteroidota</taxon>
        <taxon>Bacteroidia</taxon>
        <taxon>Bacteroidales</taxon>
        <taxon>Bacteroidaceae</taxon>
        <taxon>Phocaeicola</taxon>
    </lineage>
</organism>
<dbReference type="EMBL" id="JNHM01000028">
    <property type="protein sequence ID" value="KDS53787.1"/>
    <property type="molecule type" value="Genomic_DNA"/>
</dbReference>
<name>A0A069SQ72_PHOVU</name>
<sequence length="67" mass="8038">MAWRELLFIDGFHSSGHCFGFYDRIPFYANTESTYITKSDAKVGFYFKIFWDSENKRNIFVMFDTDL</sequence>
<dbReference type="PATRIC" id="fig|1339352.3.peg.2129"/>
<proteinExistence type="predicted"/>
<dbReference type="AlphaFoldDB" id="A0A069SQ72"/>
<protein>
    <submittedName>
        <fullName evidence="1">Uncharacterized protein</fullName>
    </submittedName>
</protein>
<reference evidence="1 2" key="1">
    <citation type="submission" date="2014-04" db="EMBL/GenBank/DDBJ databases">
        <authorList>
            <person name="Sears C."/>
            <person name="Carroll K."/>
            <person name="Sack B.R."/>
            <person name="Qadri F."/>
            <person name="Myers L.L."/>
            <person name="Chung G.-T."/>
            <person name="Escheverria P."/>
            <person name="Fraser C.M."/>
            <person name="Sadzewicz L."/>
            <person name="Shefchek K.A."/>
            <person name="Tallon L."/>
            <person name="Das S.P."/>
            <person name="Daugherty S."/>
            <person name="Mongodin E.F."/>
        </authorList>
    </citation>
    <scope>NUCLEOTIDE SEQUENCE [LARGE SCALE GENOMIC DNA]</scope>
    <source>
        <strain evidence="1 2">3975 RP4</strain>
    </source>
</reference>
<evidence type="ECO:0000313" key="2">
    <source>
        <dbReference type="Proteomes" id="UP000027661"/>
    </source>
</evidence>
<evidence type="ECO:0000313" key="1">
    <source>
        <dbReference type="EMBL" id="KDS53787.1"/>
    </source>
</evidence>
<accession>A0A069SQ72</accession>
<gene>
    <name evidence="1" type="ORF">M099_2204</name>
</gene>
<dbReference type="Proteomes" id="UP000027661">
    <property type="component" value="Unassembled WGS sequence"/>
</dbReference>
<comment type="caution">
    <text evidence="1">The sequence shown here is derived from an EMBL/GenBank/DDBJ whole genome shotgun (WGS) entry which is preliminary data.</text>
</comment>